<protein>
    <submittedName>
        <fullName evidence="2">Uncharacterized protein</fullName>
    </submittedName>
</protein>
<organism evidence="2 3">
    <name type="scientific">Portunus trituberculatus</name>
    <name type="common">Swimming crab</name>
    <name type="synonym">Neptunus trituberculatus</name>
    <dbReference type="NCBI Taxonomy" id="210409"/>
    <lineage>
        <taxon>Eukaryota</taxon>
        <taxon>Metazoa</taxon>
        <taxon>Ecdysozoa</taxon>
        <taxon>Arthropoda</taxon>
        <taxon>Crustacea</taxon>
        <taxon>Multicrustacea</taxon>
        <taxon>Malacostraca</taxon>
        <taxon>Eumalacostraca</taxon>
        <taxon>Eucarida</taxon>
        <taxon>Decapoda</taxon>
        <taxon>Pleocyemata</taxon>
        <taxon>Brachyura</taxon>
        <taxon>Eubrachyura</taxon>
        <taxon>Portunoidea</taxon>
        <taxon>Portunidae</taxon>
        <taxon>Portuninae</taxon>
        <taxon>Portunus</taxon>
    </lineage>
</organism>
<name>A0A5B7K8U6_PORTR</name>
<comment type="caution">
    <text evidence="2">The sequence shown here is derived from an EMBL/GenBank/DDBJ whole genome shotgun (WGS) entry which is preliminary data.</text>
</comment>
<keyword evidence="3" id="KW-1185">Reference proteome</keyword>
<reference evidence="2 3" key="1">
    <citation type="submission" date="2019-05" db="EMBL/GenBank/DDBJ databases">
        <title>Another draft genome of Portunus trituberculatus and its Hox gene families provides insights of decapod evolution.</title>
        <authorList>
            <person name="Jeong J.-H."/>
            <person name="Song I."/>
            <person name="Kim S."/>
            <person name="Choi T."/>
            <person name="Kim D."/>
            <person name="Ryu S."/>
            <person name="Kim W."/>
        </authorList>
    </citation>
    <scope>NUCLEOTIDE SEQUENCE [LARGE SCALE GENOMIC DNA]</scope>
    <source>
        <tissue evidence="2">Muscle</tissue>
    </source>
</reference>
<evidence type="ECO:0000256" key="1">
    <source>
        <dbReference type="SAM" id="MobiDB-lite"/>
    </source>
</evidence>
<feature type="region of interest" description="Disordered" evidence="1">
    <location>
        <begin position="1"/>
        <end position="48"/>
    </location>
</feature>
<proteinExistence type="predicted"/>
<dbReference type="EMBL" id="VSRR010144000">
    <property type="protein sequence ID" value="MPD05023.1"/>
    <property type="molecule type" value="Genomic_DNA"/>
</dbReference>
<dbReference type="Proteomes" id="UP000324222">
    <property type="component" value="Unassembled WGS sequence"/>
</dbReference>
<accession>A0A5B7K8U6</accession>
<gene>
    <name evidence="2" type="ORF">E2C01_100742</name>
</gene>
<evidence type="ECO:0000313" key="3">
    <source>
        <dbReference type="Proteomes" id="UP000324222"/>
    </source>
</evidence>
<sequence length="48" mass="5381">MTSTANTTIITDTLPSQQRMSRFLPVTSRTITTTPPPRMSRFLPVTTQ</sequence>
<feature type="compositionally biased region" description="Low complexity" evidence="1">
    <location>
        <begin position="1"/>
        <end position="13"/>
    </location>
</feature>
<evidence type="ECO:0000313" key="2">
    <source>
        <dbReference type="EMBL" id="MPD05023.1"/>
    </source>
</evidence>
<dbReference type="AlphaFoldDB" id="A0A5B7K8U6"/>